<organism evidence="3">
    <name type="scientific">uncultured Thermomicrobiales bacterium</name>
    <dbReference type="NCBI Taxonomy" id="1645740"/>
    <lineage>
        <taxon>Bacteria</taxon>
        <taxon>Pseudomonadati</taxon>
        <taxon>Thermomicrobiota</taxon>
        <taxon>Thermomicrobia</taxon>
        <taxon>Thermomicrobiales</taxon>
        <taxon>environmental samples</taxon>
    </lineage>
</organism>
<reference evidence="3" key="1">
    <citation type="submission" date="2020-02" db="EMBL/GenBank/DDBJ databases">
        <authorList>
            <person name="Meier V. D."/>
        </authorList>
    </citation>
    <scope>NUCLEOTIDE SEQUENCE</scope>
    <source>
        <strain evidence="3">AVDCRST_MAG19</strain>
    </source>
</reference>
<proteinExistence type="predicted"/>
<feature type="transmembrane region" description="Helical" evidence="1">
    <location>
        <begin position="45"/>
        <end position="66"/>
    </location>
</feature>
<feature type="domain" description="DUF2231" evidence="2">
    <location>
        <begin position="9"/>
        <end position="96"/>
    </location>
</feature>
<evidence type="ECO:0000259" key="2">
    <source>
        <dbReference type="Pfam" id="PF09990"/>
    </source>
</evidence>
<evidence type="ECO:0000313" key="3">
    <source>
        <dbReference type="EMBL" id="CAA9567826.1"/>
    </source>
</evidence>
<dbReference type="InterPro" id="IPR019251">
    <property type="entry name" value="DUF2231_TM"/>
</dbReference>
<evidence type="ECO:0000256" key="1">
    <source>
        <dbReference type="SAM" id="Phobius"/>
    </source>
</evidence>
<dbReference type="Pfam" id="PF09990">
    <property type="entry name" value="DUF2231"/>
    <property type="match status" value="1"/>
</dbReference>
<accession>A0A6J4V7T1</accession>
<keyword evidence="1" id="KW-0472">Membrane</keyword>
<sequence length="98" mass="9767">MESGAKLVGHPIHPMLIPSPLGLLGMAVDFDLIALSTARDDLAPVAHVMIAAGIITGLLAAVFGASDRFAIPSGTRAKRSGAAHGLGNAGIVVLFAGA</sequence>
<dbReference type="EMBL" id="CADCWL010000117">
    <property type="protein sequence ID" value="CAA9567826.1"/>
    <property type="molecule type" value="Genomic_DNA"/>
</dbReference>
<keyword evidence="1" id="KW-0812">Transmembrane</keyword>
<name>A0A6J4V7T1_9BACT</name>
<protein>
    <recommendedName>
        <fullName evidence="2">DUF2231 domain-containing protein</fullName>
    </recommendedName>
</protein>
<gene>
    <name evidence="3" type="ORF">AVDCRST_MAG19-2452</name>
</gene>
<keyword evidence="1" id="KW-1133">Transmembrane helix</keyword>
<dbReference type="AlphaFoldDB" id="A0A6J4V7T1"/>